<keyword evidence="6" id="KW-1185">Reference proteome</keyword>
<keyword evidence="2" id="KW-0539">Nucleus</keyword>
<accession>A0A9N9UWH2</accession>
<dbReference type="GO" id="GO:0000981">
    <property type="term" value="F:DNA-binding transcription factor activity, RNA polymerase II-specific"/>
    <property type="evidence" value="ECO:0007669"/>
    <property type="project" value="InterPro"/>
</dbReference>
<dbReference type="InterPro" id="IPR036864">
    <property type="entry name" value="Zn2-C6_fun-type_DNA-bd_sf"/>
</dbReference>
<gene>
    <name evidence="5" type="ORF">CBYS24578_00018244</name>
</gene>
<dbReference type="SMART" id="SM00066">
    <property type="entry name" value="GAL4"/>
    <property type="match status" value="1"/>
</dbReference>
<dbReference type="InterPro" id="IPR050987">
    <property type="entry name" value="AtrR-like"/>
</dbReference>
<name>A0A9N9UWH2_9HYPO</name>
<evidence type="ECO:0000256" key="3">
    <source>
        <dbReference type="SAM" id="MobiDB-lite"/>
    </source>
</evidence>
<evidence type="ECO:0000256" key="1">
    <source>
        <dbReference type="ARBA" id="ARBA00022723"/>
    </source>
</evidence>
<dbReference type="Pfam" id="PF04082">
    <property type="entry name" value="Fungal_trans"/>
    <property type="match status" value="1"/>
</dbReference>
<sequence>MASTCRKRPLVPDSQRKRVRKACVRCRVNKLKCDGRQPCRRCQTGPSECLFAEKPQGRGSSPAATSTVSERENLLELILHRSGMNVPNDLRALQDYAEALRSVDRATQEGQNSTTHGASRPGEPNINNDHENVVVNHVPTPQTYVHDQGKTCEMALLSTHSAFHADFLGRVDFDGLFSSWAFCDSVQERVSNNTSSHRGAHKSAFRHSIIDSPNGFLSDLRPSLLAALPPQEVLGFLSDNFFKYAQSNFYIVSPEVYSRNLKAFLEGKNEFDPSASLTKRPIEFICLLFIIMAIGTQYADLEQAKPNPEINRQTVLSTSTGLLLDLVPPTPRPNPGWRFYEISRRLLADVVTSSSMTSVQACVLHGGYLVGTSAHDVAYNMHGLAVRMAINMGMHKSVSSDMLHPLVLELRNRLWWSVYTRDRLFTFQMGRPLTIEDDEIDTPYPTHVAELVVDRFGSPVDNQVALIDLCKLLGKVIKTIYSSFGSAPSNSRVINTSQFLALKSELQQWKLELPEGLRISSSSSRGVFHLHLTHEQTIILLNRLPLTHAAATVENSTNDLQPNKMEFLTTAAKCCVAAAITTIKILKFLRESKLMCRYACQDSLYCSAALHVLLLGARLGPPTDDFKGIIADGIYMLRELAEGNETAASAIEGITTGFNRLFKTQKLQPSPASTNPGDPVDCRTMGSRAWEKWVAENSATATSSDRVYTGRPLDRDASNTSPSTRDAFSTYLLRNFPWLLLEIIQLPISRCGFQNWTKASAFLTEVWAKAQ</sequence>
<protein>
    <recommendedName>
        <fullName evidence="4">Zn(2)-C6 fungal-type domain-containing protein</fullName>
    </recommendedName>
</protein>
<evidence type="ECO:0000259" key="4">
    <source>
        <dbReference type="PROSITE" id="PS50048"/>
    </source>
</evidence>
<dbReference type="Gene3D" id="4.10.240.10">
    <property type="entry name" value="Zn(2)-C6 fungal-type DNA-binding domain"/>
    <property type="match status" value="1"/>
</dbReference>
<evidence type="ECO:0000256" key="2">
    <source>
        <dbReference type="ARBA" id="ARBA00023242"/>
    </source>
</evidence>
<dbReference type="Pfam" id="PF00172">
    <property type="entry name" value="Zn_clus"/>
    <property type="match status" value="1"/>
</dbReference>
<dbReference type="GO" id="GO:0003677">
    <property type="term" value="F:DNA binding"/>
    <property type="evidence" value="ECO:0007669"/>
    <property type="project" value="InterPro"/>
</dbReference>
<feature type="region of interest" description="Disordered" evidence="3">
    <location>
        <begin position="104"/>
        <end position="130"/>
    </location>
</feature>
<dbReference type="CDD" id="cd12148">
    <property type="entry name" value="fungal_TF_MHR"/>
    <property type="match status" value="1"/>
</dbReference>
<dbReference type="CDD" id="cd00067">
    <property type="entry name" value="GAL4"/>
    <property type="match status" value="1"/>
</dbReference>
<dbReference type="GO" id="GO:0008270">
    <property type="term" value="F:zinc ion binding"/>
    <property type="evidence" value="ECO:0007669"/>
    <property type="project" value="InterPro"/>
</dbReference>
<dbReference type="GO" id="GO:0006351">
    <property type="term" value="P:DNA-templated transcription"/>
    <property type="evidence" value="ECO:0007669"/>
    <property type="project" value="InterPro"/>
</dbReference>
<dbReference type="SMART" id="SM00906">
    <property type="entry name" value="Fungal_trans"/>
    <property type="match status" value="1"/>
</dbReference>
<dbReference type="PROSITE" id="PS50048">
    <property type="entry name" value="ZN2_CY6_FUNGAL_2"/>
    <property type="match status" value="1"/>
</dbReference>
<organism evidence="5 6">
    <name type="scientific">Clonostachys byssicola</name>
    <dbReference type="NCBI Taxonomy" id="160290"/>
    <lineage>
        <taxon>Eukaryota</taxon>
        <taxon>Fungi</taxon>
        <taxon>Dikarya</taxon>
        <taxon>Ascomycota</taxon>
        <taxon>Pezizomycotina</taxon>
        <taxon>Sordariomycetes</taxon>
        <taxon>Hypocreomycetidae</taxon>
        <taxon>Hypocreales</taxon>
        <taxon>Bionectriaceae</taxon>
        <taxon>Clonostachys</taxon>
    </lineage>
</organism>
<reference evidence="5" key="1">
    <citation type="submission" date="2021-10" db="EMBL/GenBank/DDBJ databases">
        <authorList>
            <person name="Piombo E."/>
        </authorList>
    </citation>
    <scope>NUCLEOTIDE SEQUENCE</scope>
</reference>
<keyword evidence="1" id="KW-0479">Metal-binding</keyword>
<dbReference type="PROSITE" id="PS00463">
    <property type="entry name" value="ZN2_CY6_FUNGAL_1"/>
    <property type="match status" value="1"/>
</dbReference>
<feature type="domain" description="Zn(2)-C6 fungal-type" evidence="4">
    <location>
        <begin position="22"/>
        <end position="51"/>
    </location>
</feature>
<dbReference type="InterPro" id="IPR001138">
    <property type="entry name" value="Zn2Cys6_DnaBD"/>
</dbReference>
<feature type="region of interest" description="Disordered" evidence="3">
    <location>
        <begin position="705"/>
        <end position="724"/>
    </location>
</feature>
<dbReference type="SUPFAM" id="SSF57701">
    <property type="entry name" value="Zn2/Cys6 DNA-binding domain"/>
    <property type="match status" value="1"/>
</dbReference>
<dbReference type="PANTHER" id="PTHR46910">
    <property type="entry name" value="TRANSCRIPTION FACTOR PDR1"/>
    <property type="match status" value="1"/>
</dbReference>
<dbReference type="AlphaFoldDB" id="A0A9N9UWH2"/>
<dbReference type="EMBL" id="CABFNO020001554">
    <property type="protein sequence ID" value="CAH0000582.1"/>
    <property type="molecule type" value="Genomic_DNA"/>
</dbReference>
<dbReference type="Proteomes" id="UP000754883">
    <property type="component" value="Unassembled WGS sequence"/>
</dbReference>
<dbReference type="PANTHER" id="PTHR46910:SF23">
    <property type="entry name" value="THIAMINE REPRESSIBLE GENES REGULATORY PROTEIN THI1"/>
    <property type="match status" value="1"/>
</dbReference>
<comment type="caution">
    <text evidence="5">The sequence shown here is derived from an EMBL/GenBank/DDBJ whole genome shotgun (WGS) entry which is preliminary data.</text>
</comment>
<dbReference type="InterPro" id="IPR007219">
    <property type="entry name" value="XnlR_reg_dom"/>
</dbReference>
<evidence type="ECO:0000313" key="5">
    <source>
        <dbReference type="EMBL" id="CAH0000582.1"/>
    </source>
</evidence>
<evidence type="ECO:0000313" key="6">
    <source>
        <dbReference type="Proteomes" id="UP000754883"/>
    </source>
</evidence>
<proteinExistence type="predicted"/>
<feature type="compositionally biased region" description="Polar residues" evidence="3">
    <location>
        <begin position="108"/>
        <end position="117"/>
    </location>
</feature>
<dbReference type="OrthoDB" id="3266505at2759"/>